<dbReference type="PANTHER" id="PTHR33375:SF1">
    <property type="entry name" value="CHROMOSOME-PARTITIONING PROTEIN PARB-RELATED"/>
    <property type="match status" value="1"/>
</dbReference>
<dbReference type="NCBIfam" id="TIGR00180">
    <property type="entry name" value="parB_part"/>
    <property type="match status" value="1"/>
</dbReference>
<comment type="caution">
    <text evidence="2">The sequence shown here is derived from an EMBL/GenBank/DDBJ whole genome shotgun (WGS) entry which is preliminary data.</text>
</comment>
<dbReference type="GO" id="GO:0003677">
    <property type="term" value="F:DNA binding"/>
    <property type="evidence" value="ECO:0007669"/>
    <property type="project" value="InterPro"/>
</dbReference>
<dbReference type="InterPro" id="IPR004437">
    <property type="entry name" value="ParB/RepB/Spo0J"/>
</dbReference>
<dbReference type="EMBL" id="AUZX01012131">
    <property type="protein sequence ID" value="EQD40285.1"/>
    <property type="molecule type" value="Genomic_DNA"/>
</dbReference>
<dbReference type="GO" id="GO:0007059">
    <property type="term" value="P:chromosome segregation"/>
    <property type="evidence" value="ECO:0007669"/>
    <property type="project" value="TreeGrafter"/>
</dbReference>
<sequence>MPVDQVRQDPEQPRKHFDEESLRELGASLRVIQVQPIVVRRDATGWVLVDGERRWRAARGEGLRTLDAREMTLTARRELMTMVIQLAANTHRDQLTLEEQALGVLQLAEGGFPTEAIARVLGYQDEHVVSLLTIARSGDARQLIEVGRLGSVGAWDAYVKLEPAVRKRVLDSTDPITMDRCERARREHEL</sequence>
<dbReference type="Pfam" id="PF02195">
    <property type="entry name" value="ParB_N"/>
    <property type="match status" value="1"/>
</dbReference>
<proteinExistence type="predicted"/>
<evidence type="ECO:0000259" key="1">
    <source>
        <dbReference type="SMART" id="SM00470"/>
    </source>
</evidence>
<reference evidence="2" key="1">
    <citation type="submission" date="2013-08" db="EMBL/GenBank/DDBJ databases">
        <authorList>
            <person name="Mendez C."/>
            <person name="Richter M."/>
            <person name="Ferrer M."/>
            <person name="Sanchez J."/>
        </authorList>
    </citation>
    <scope>NUCLEOTIDE SEQUENCE</scope>
</reference>
<dbReference type="SMART" id="SM00470">
    <property type="entry name" value="ParB"/>
    <property type="match status" value="1"/>
</dbReference>
<feature type="non-terminal residue" evidence="2">
    <location>
        <position position="190"/>
    </location>
</feature>
<dbReference type="PANTHER" id="PTHR33375">
    <property type="entry name" value="CHROMOSOME-PARTITIONING PROTEIN PARB-RELATED"/>
    <property type="match status" value="1"/>
</dbReference>
<dbReference type="InterPro" id="IPR050336">
    <property type="entry name" value="Chromosome_partition/occlusion"/>
</dbReference>
<dbReference type="InterPro" id="IPR003115">
    <property type="entry name" value="ParB_N"/>
</dbReference>
<dbReference type="GO" id="GO:0005694">
    <property type="term" value="C:chromosome"/>
    <property type="evidence" value="ECO:0007669"/>
    <property type="project" value="TreeGrafter"/>
</dbReference>
<organism evidence="2">
    <name type="scientific">mine drainage metagenome</name>
    <dbReference type="NCBI Taxonomy" id="410659"/>
    <lineage>
        <taxon>unclassified sequences</taxon>
        <taxon>metagenomes</taxon>
        <taxon>ecological metagenomes</taxon>
    </lineage>
</organism>
<feature type="domain" description="ParB-like N-terminal" evidence="1">
    <location>
        <begin position="2"/>
        <end position="88"/>
    </location>
</feature>
<evidence type="ECO:0000313" key="2">
    <source>
        <dbReference type="EMBL" id="EQD40285.1"/>
    </source>
</evidence>
<protein>
    <submittedName>
        <fullName evidence="2">ParB-like nuclease domain protein</fullName>
    </submittedName>
</protein>
<accession>T1AEF4</accession>
<gene>
    <name evidence="2" type="ORF">B1A_16500</name>
</gene>
<dbReference type="Gene3D" id="3.90.1530.30">
    <property type="match status" value="1"/>
</dbReference>
<reference evidence="2" key="2">
    <citation type="journal article" date="2014" name="ISME J.">
        <title>Microbial stratification in low pH oxic and suboxic macroscopic growths along an acid mine drainage.</title>
        <authorList>
            <person name="Mendez-Garcia C."/>
            <person name="Mesa V."/>
            <person name="Sprenger R.R."/>
            <person name="Richter M."/>
            <person name="Diez M.S."/>
            <person name="Solano J."/>
            <person name="Bargiela R."/>
            <person name="Golyshina O.V."/>
            <person name="Manteca A."/>
            <person name="Ramos J.L."/>
            <person name="Gallego J.R."/>
            <person name="Llorente I."/>
            <person name="Martins Dos Santos V.A."/>
            <person name="Jensen O.N."/>
            <person name="Pelaez A.I."/>
            <person name="Sanchez J."/>
            <person name="Ferrer M."/>
        </authorList>
    </citation>
    <scope>NUCLEOTIDE SEQUENCE</scope>
</reference>
<dbReference type="InterPro" id="IPR036086">
    <property type="entry name" value="ParB/Sulfiredoxin_sf"/>
</dbReference>
<dbReference type="Gene3D" id="1.10.10.2830">
    <property type="match status" value="1"/>
</dbReference>
<dbReference type="AlphaFoldDB" id="T1AEF4"/>
<dbReference type="SUPFAM" id="SSF110849">
    <property type="entry name" value="ParB/Sulfiredoxin"/>
    <property type="match status" value="1"/>
</dbReference>
<dbReference type="GO" id="GO:0045881">
    <property type="term" value="P:positive regulation of sporulation resulting in formation of a cellular spore"/>
    <property type="evidence" value="ECO:0007669"/>
    <property type="project" value="TreeGrafter"/>
</dbReference>
<name>T1AEF4_9ZZZZ</name>